<feature type="region of interest" description="Disordered" evidence="1">
    <location>
        <begin position="279"/>
        <end position="300"/>
    </location>
</feature>
<sequence>MSASAKLREKLAAKKKSIQANSGQRADVMRIPMGKHKFRILPAHKDAADDQFWADFGLHYIKGDEKDATSGRNKVKAVYVCVDKTFEKPCDVCAAIEEAARHASDDEQLELIEEAKCRRAEILLNVVHRNSSDKSNIAQILQMTPTTFEKVIDIMEEYPEMIDPKEGIDLLITREGTGLNTKYNVMPAAKSEPVPDEVLDTMTNLQDFVQQEHEDGLKKALSAVNATVGLLVDRAPTAKAGTKAIASKPTKVEDDMMEVMDDELLDGIEDAEFEEAELKATGTDDAVASTGGGAGDDLDDIDDILADLDDL</sequence>
<protein>
    <submittedName>
        <fullName evidence="3">Putative regulator</fullName>
    </submittedName>
</protein>
<dbReference type="OrthoDB" id="7062035at2"/>
<dbReference type="STRING" id="990268.JCM19235_1341"/>
<dbReference type="Gene3D" id="3.90.198.10">
    <property type="entry name" value="Replication Fork Single-Stranded Dna Binding Protein"/>
    <property type="match status" value="1"/>
</dbReference>
<organism evidence="3 4">
    <name type="scientific">Vibrio maritimus</name>
    <dbReference type="NCBI Taxonomy" id="990268"/>
    <lineage>
        <taxon>Bacteria</taxon>
        <taxon>Pseudomonadati</taxon>
        <taxon>Pseudomonadota</taxon>
        <taxon>Gammaproteobacteria</taxon>
        <taxon>Vibrionales</taxon>
        <taxon>Vibrionaceae</taxon>
        <taxon>Vibrio</taxon>
    </lineage>
</organism>
<dbReference type="InterPro" id="IPR044947">
    <property type="entry name" value="Phage_T4_Gp32_ssDNA-bd_sf"/>
</dbReference>
<gene>
    <name evidence="3" type="ORF">JCM19235_1341</name>
</gene>
<accession>A0A090S5R3</accession>
<dbReference type="InterPro" id="IPR012339">
    <property type="entry name" value="Phage_T4_Gp32_ssDNA-bd"/>
</dbReference>
<dbReference type="GO" id="GO:0003697">
    <property type="term" value="F:single-stranded DNA binding"/>
    <property type="evidence" value="ECO:0007669"/>
    <property type="project" value="InterPro"/>
</dbReference>
<dbReference type="Proteomes" id="UP000029228">
    <property type="component" value="Unassembled WGS sequence"/>
</dbReference>
<keyword evidence="4" id="KW-1185">Reference proteome</keyword>
<evidence type="ECO:0000256" key="1">
    <source>
        <dbReference type="SAM" id="MobiDB-lite"/>
    </source>
</evidence>
<feature type="domain" description="Bacteriophage T4 Gp32 single-stranded DNA-binding" evidence="2">
    <location>
        <begin position="38"/>
        <end position="224"/>
    </location>
</feature>
<evidence type="ECO:0000313" key="4">
    <source>
        <dbReference type="Proteomes" id="UP000029228"/>
    </source>
</evidence>
<dbReference type="EMBL" id="BBMR01000017">
    <property type="protein sequence ID" value="GAL23040.1"/>
    <property type="molecule type" value="Genomic_DNA"/>
</dbReference>
<proteinExistence type="predicted"/>
<evidence type="ECO:0000313" key="3">
    <source>
        <dbReference type="EMBL" id="GAL23040.1"/>
    </source>
</evidence>
<dbReference type="AlphaFoldDB" id="A0A090S5R3"/>
<evidence type="ECO:0000259" key="2">
    <source>
        <dbReference type="Pfam" id="PF08804"/>
    </source>
</evidence>
<comment type="caution">
    <text evidence="3">The sequence shown here is derived from an EMBL/GenBank/DDBJ whole genome shotgun (WGS) entry which is preliminary data.</text>
</comment>
<reference evidence="3 4" key="1">
    <citation type="submission" date="2014-09" db="EMBL/GenBank/DDBJ databases">
        <title>Vibrio maritimus JCM 19235. (C45) whole genome shotgun sequence.</title>
        <authorList>
            <person name="Sawabe T."/>
            <person name="Meirelles P."/>
            <person name="Nakanishi M."/>
            <person name="Sayaka M."/>
            <person name="Hattori M."/>
            <person name="Ohkuma M."/>
        </authorList>
    </citation>
    <scope>NUCLEOTIDE SEQUENCE [LARGE SCALE GENOMIC DNA]</scope>
    <source>
        <strain evidence="4">JCM19235</strain>
    </source>
</reference>
<name>A0A090S5R3_9VIBR</name>
<dbReference type="Pfam" id="PF08804">
    <property type="entry name" value="gp32"/>
    <property type="match status" value="1"/>
</dbReference>